<dbReference type="OrthoDB" id="1423106at2"/>
<protein>
    <recommendedName>
        <fullName evidence="3">Cthe-2314-like HEPN domain-containing protein</fullName>
    </recommendedName>
</protein>
<evidence type="ECO:0000313" key="1">
    <source>
        <dbReference type="EMBL" id="TWR24764.1"/>
    </source>
</evidence>
<dbReference type="AlphaFoldDB" id="A0A563TZG2"/>
<evidence type="ECO:0000313" key="2">
    <source>
        <dbReference type="Proteomes" id="UP000320042"/>
    </source>
</evidence>
<accession>A0A563TZG2</accession>
<dbReference type="RefSeq" id="WP_146271972.1">
    <property type="nucleotide sequence ID" value="NZ_VOEJ01000010.1"/>
</dbReference>
<evidence type="ECO:0008006" key="3">
    <source>
        <dbReference type="Google" id="ProtNLM"/>
    </source>
</evidence>
<comment type="caution">
    <text evidence="1">The sequence shown here is derived from an EMBL/GenBank/DDBJ whole genome shotgun (WGS) entry which is preliminary data.</text>
</comment>
<sequence length="290" mass="34953">MSKQRDIIQAYNEELFSLYRAHDLQCLTDNNYTYQGENVIAINTDAVVMAAKSGLYDRQIEVYDHLHLDREVKNPNQMQMELFSATADLKYRLGTLYLYTPYITVFEHSYSYIDGKKFYHYDQKLEDARFNRELPVAFESLYKFWQRIADYITSFFPELLIEKRGQIYFHSPLQYIHAHFPQLEASAHYQWLWNFQENIYPQFNKHRKFFVHHAGYDSNYVMKFLNAHREDDQAMVALDRERTYWLPYLKEQLELCNQGYLEMMKFLNQIEIAKTEDGSFTYQLLQNALN</sequence>
<proteinExistence type="predicted"/>
<gene>
    <name evidence="1" type="ORF">FPZ43_17875</name>
</gene>
<dbReference type="Proteomes" id="UP000320042">
    <property type="component" value="Unassembled WGS sequence"/>
</dbReference>
<name>A0A563TZG2_9SPHI</name>
<reference evidence="1 2" key="1">
    <citation type="submission" date="2019-07" db="EMBL/GenBank/DDBJ databases">
        <authorList>
            <person name="Kim J."/>
        </authorList>
    </citation>
    <scope>NUCLEOTIDE SEQUENCE [LARGE SCALE GENOMIC DNA]</scope>
    <source>
        <strain evidence="2">dk17</strain>
    </source>
</reference>
<keyword evidence="2" id="KW-1185">Reference proteome</keyword>
<dbReference type="EMBL" id="VOEJ01000010">
    <property type="protein sequence ID" value="TWR24764.1"/>
    <property type="molecule type" value="Genomic_DNA"/>
</dbReference>
<organism evidence="1 2">
    <name type="scientific">Mucilaginibacter pallidiroseus</name>
    <dbReference type="NCBI Taxonomy" id="2599295"/>
    <lineage>
        <taxon>Bacteria</taxon>
        <taxon>Pseudomonadati</taxon>
        <taxon>Bacteroidota</taxon>
        <taxon>Sphingobacteriia</taxon>
        <taxon>Sphingobacteriales</taxon>
        <taxon>Sphingobacteriaceae</taxon>
        <taxon>Mucilaginibacter</taxon>
    </lineage>
</organism>